<evidence type="ECO:0000256" key="7">
    <source>
        <dbReference type="ARBA" id="ARBA00023269"/>
    </source>
</evidence>
<dbReference type="OrthoDB" id="842664at2759"/>
<keyword evidence="7" id="KW-0544">Nucleosome core</keyword>
<comment type="subcellular location">
    <subcellularLocation>
        <location evidence="2">Chromosome</location>
    </subcellularLocation>
    <subcellularLocation>
        <location evidence="1">Nucleus</location>
    </subcellularLocation>
</comment>
<keyword evidence="4" id="KW-0158">Chromosome</keyword>
<dbReference type="GO" id="GO:0000786">
    <property type="term" value="C:nucleosome"/>
    <property type="evidence" value="ECO:0007669"/>
    <property type="project" value="UniProtKB-KW"/>
</dbReference>
<evidence type="ECO:0000256" key="4">
    <source>
        <dbReference type="ARBA" id="ARBA00022454"/>
    </source>
</evidence>
<dbReference type="SMART" id="SM00428">
    <property type="entry name" value="H3"/>
    <property type="match status" value="1"/>
</dbReference>
<feature type="region of interest" description="Disordered" evidence="8">
    <location>
        <begin position="1"/>
        <end position="72"/>
    </location>
</feature>
<evidence type="ECO:0000259" key="9">
    <source>
        <dbReference type="Pfam" id="PF00125"/>
    </source>
</evidence>
<dbReference type="Gene3D" id="1.10.20.10">
    <property type="entry name" value="Histone, subunit A"/>
    <property type="match status" value="1"/>
</dbReference>
<dbReference type="Pfam" id="PF00125">
    <property type="entry name" value="Histone"/>
    <property type="match status" value="1"/>
</dbReference>
<dbReference type="PANTHER" id="PTHR45810">
    <property type="entry name" value="HISTONE H3.2"/>
    <property type="match status" value="1"/>
</dbReference>
<dbReference type="InterPro" id="IPR009072">
    <property type="entry name" value="Histone-fold"/>
</dbReference>
<comment type="caution">
    <text evidence="10">The sequence shown here is derived from an EMBL/GenBank/DDBJ whole genome shotgun (WGS) entry which is preliminary data.</text>
</comment>
<reference evidence="10" key="1">
    <citation type="journal article" date="2022" name="Front. Genet.">
        <title>Chromosome-Scale Assembly of the Dendrobium nobile Genome Provides Insights Into the Molecular Mechanism of the Biosynthesis of the Medicinal Active Ingredient of Dendrobium.</title>
        <authorList>
            <person name="Xu Q."/>
            <person name="Niu S.-C."/>
            <person name="Li K.-L."/>
            <person name="Zheng P.-J."/>
            <person name="Zhang X.-J."/>
            <person name="Jia Y."/>
            <person name="Liu Y."/>
            <person name="Niu Y.-X."/>
            <person name="Yu L.-H."/>
            <person name="Chen D.-F."/>
            <person name="Zhang G.-Q."/>
        </authorList>
    </citation>
    <scope>NUCLEOTIDE SEQUENCE</scope>
    <source>
        <tissue evidence="10">Leaf</tissue>
    </source>
</reference>
<proteinExistence type="inferred from homology"/>
<dbReference type="Proteomes" id="UP000829196">
    <property type="component" value="Unassembled WGS sequence"/>
</dbReference>
<evidence type="ECO:0000256" key="5">
    <source>
        <dbReference type="ARBA" id="ARBA00023125"/>
    </source>
</evidence>
<dbReference type="InterPro" id="IPR007125">
    <property type="entry name" value="H2A/H2B/H3"/>
</dbReference>
<dbReference type="EMBL" id="JAGYWB010000018">
    <property type="protein sequence ID" value="KAI0492625.1"/>
    <property type="molecule type" value="Genomic_DNA"/>
</dbReference>
<accession>A0A8T3AE99</accession>
<keyword evidence="11" id="KW-1185">Reference proteome</keyword>
<feature type="domain" description="Core Histone H2A/H2B/H3" evidence="9">
    <location>
        <begin position="79"/>
        <end position="167"/>
    </location>
</feature>
<name>A0A8T3AE99_DENNO</name>
<dbReference type="FunFam" id="1.10.20.10:FF:000085">
    <property type="entry name" value="Histone H3.2"/>
    <property type="match status" value="1"/>
</dbReference>
<evidence type="ECO:0000256" key="2">
    <source>
        <dbReference type="ARBA" id="ARBA00004286"/>
    </source>
</evidence>
<evidence type="ECO:0000256" key="8">
    <source>
        <dbReference type="SAM" id="MobiDB-lite"/>
    </source>
</evidence>
<dbReference type="GO" id="GO:0003677">
    <property type="term" value="F:DNA binding"/>
    <property type="evidence" value="ECO:0007669"/>
    <property type="project" value="UniProtKB-KW"/>
</dbReference>
<dbReference type="InterPro" id="IPR000164">
    <property type="entry name" value="Histone_H3/CENP-A"/>
</dbReference>
<dbReference type="AlphaFoldDB" id="A0A8T3AE99"/>
<keyword evidence="6" id="KW-0539">Nucleus</keyword>
<dbReference type="GO" id="GO:0005634">
    <property type="term" value="C:nucleus"/>
    <property type="evidence" value="ECO:0007669"/>
    <property type="project" value="UniProtKB-SubCell"/>
</dbReference>
<comment type="similarity">
    <text evidence="3">Belongs to the histone H3 family.</text>
</comment>
<feature type="compositionally biased region" description="Basic and acidic residues" evidence="8">
    <location>
        <begin position="59"/>
        <end position="70"/>
    </location>
</feature>
<dbReference type="GO" id="GO:0030527">
    <property type="term" value="F:structural constituent of chromatin"/>
    <property type="evidence" value="ECO:0007669"/>
    <property type="project" value="InterPro"/>
</dbReference>
<sequence>MVKTKHSSNSGRAGPRRRLGSNQTPVQRQQETESRDTTYAPESNRAVGGAENAGQPHDGGTRDEEAGEARRRVKHRFKPGTVALKEIRKLQKTWNNLIPAAAFIRIVKDMTFFYSKEVNRWRAEALVALQEAAESFVIELFEDANLCAIHAKRVTLMQKDLHLARRIGGRRHW</sequence>
<evidence type="ECO:0000313" key="10">
    <source>
        <dbReference type="EMBL" id="KAI0492625.1"/>
    </source>
</evidence>
<dbReference type="GO" id="GO:0046982">
    <property type="term" value="F:protein heterodimerization activity"/>
    <property type="evidence" value="ECO:0007669"/>
    <property type="project" value="InterPro"/>
</dbReference>
<feature type="compositionally biased region" description="Polar residues" evidence="8">
    <location>
        <begin position="20"/>
        <end position="29"/>
    </location>
</feature>
<organism evidence="10 11">
    <name type="scientific">Dendrobium nobile</name>
    <name type="common">Orchid</name>
    <dbReference type="NCBI Taxonomy" id="94219"/>
    <lineage>
        <taxon>Eukaryota</taxon>
        <taxon>Viridiplantae</taxon>
        <taxon>Streptophyta</taxon>
        <taxon>Embryophyta</taxon>
        <taxon>Tracheophyta</taxon>
        <taxon>Spermatophyta</taxon>
        <taxon>Magnoliopsida</taxon>
        <taxon>Liliopsida</taxon>
        <taxon>Asparagales</taxon>
        <taxon>Orchidaceae</taxon>
        <taxon>Epidendroideae</taxon>
        <taxon>Malaxideae</taxon>
        <taxon>Dendrobiinae</taxon>
        <taxon>Dendrobium</taxon>
    </lineage>
</organism>
<gene>
    <name evidence="10" type="ORF">KFK09_026901</name>
</gene>
<dbReference type="SUPFAM" id="SSF47113">
    <property type="entry name" value="Histone-fold"/>
    <property type="match status" value="1"/>
</dbReference>
<evidence type="ECO:0000256" key="6">
    <source>
        <dbReference type="ARBA" id="ARBA00023242"/>
    </source>
</evidence>
<dbReference type="PANTHER" id="PTHR45810:SF1">
    <property type="entry name" value="HISTONE H3-LIKE CENTROMERIC PROTEIN A"/>
    <property type="match status" value="1"/>
</dbReference>
<dbReference type="CDD" id="cd22911">
    <property type="entry name" value="HFD_H3"/>
    <property type="match status" value="1"/>
</dbReference>
<keyword evidence="5" id="KW-0238">DNA-binding</keyword>
<evidence type="ECO:0000256" key="1">
    <source>
        <dbReference type="ARBA" id="ARBA00004123"/>
    </source>
</evidence>
<evidence type="ECO:0000313" key="11">
    <source>
        <dbReference type="Proteomes" id="UP000829196"/>
    </source>
</evidence>
<dbReference type="SMR" id="A0A8T3AE99"/>
<evidence type="ECO:0000256" key="3">
    <source>
        <dbReference type="ARBA" id="ARBA00010343"/>
    </source>
</evidence>
<protein>
    <recommendedName>
        <fullName evidence="9">Core Histone H2A/H2B/H3 domain-containing protein</fullName>
    </recommendedName>
</protein>